<keyword evidence="8 10" id="KW-0472">Membrane</keyword>
<evidence type="ECO:0000313" key="13">
    <source>
        <dbReference type="EMBL" id="SDF00919.1"/>
    </source>
</evidence>
<keyword evidence="7 11" id="KW-0798">TonB box</keyword>
<evidence type="ECO:0000256" key="1">
    <source>
        <dbReference type="ARBA" id="ARBA00004571"/>
    </source>
</evidence>
<evidence type="ECO:0000256" key="2">
    <source>
        <dbReference type="ARBA" id="ARBA00022448"/>
    </source>
</evidence>
<comment type="similarity">
    <text evidence="10 11">Belongs to the TonB-dependent receptor family.</text>
</comment>
<evidence type="ECO:0000256" key="5">
    <source>
        <dbReference type="ARBA" id="ARBA00022692"/>
    </source>
</evidence>
<dbReference type="GO" id="GO:0006826">
    <property type="term" value="P:iron ion transport"/>
    <property type="evidence" value="ECO:0007669"/>
    <property type="project" value="UniProtKB-KW"/>
</dbReference>
<reference evidence="13 14" key="1">
    <citation type="submission" date="2016-10" db="EMBL/GenBank/DDBJ databases">
        <authorList>
            <person name="de Groot N.N."/>
        </authorList>
    </citation>
    <scope>NUCLEOTIDE SEQUENCE [LARGE SCALE GENOMIC DNA]</scope>
    <source>
        <strain evidence="13 14">DSM 527</strain>
    </source>
</reference>
<dbReference type="Proteomes" id="UP000199045">
    <property type="component" value="Unassembled WGS sequence"/>
</dbReference>
<keyword evidence="4" id="KW-0410">Iron transport</keyword>
<dbReference type="NCBIfam" id="TIGR04057">
    <property type="entry name" value="SusC_RagA_signa"/>
    <property type="match status" value="1"/>
</dbReference>
<keyword evidence="5 10" id="KW-0812">Transmembrane</keyword>
<dbReference type="PROSITE" id="PS52016">
    <property type="entry name" value="TONB_DEPENDENT_REC_3"/>
    <property type="match status" value="1"/>
</dbReference>
<dbReference type="Gene3D" id="2.170.130.10">
    <property type="entry name" value="TonB-dependent receptor, plug domain"/>
    <property type="match status" value="1"/>
</dbReference>
<evidence type="ECO:0000256" key="6">
    <source>
        <dbReference type="ARBA" id="ARBA00023004"/>
    </source>
</evidence>
<dbReference type="Pfam" id="PF07715">
    <property type="entry name" value="Plug"/>
    <property type="match status" value="1"/>
</dbReference>
<evidence type="ECO:0000256" key="4">
    <source>
        <dbReference type="ARBA" id="ARBA00022496"/>
    </source>
</evidence>
<proteinExistence type="inferred from homology"/>
<keyword evidence="2 10" id="KW-0813">Transport</keyword>
<keyword evidence="3 10" id="KW-1134">Transmembrane beta strand</keyword>
<organism evidence="13 14">
    <name type="scientific">Chitinophaga filiformis</name>
    <name type="common">Myxococcus filiformis</name>
    <name type="synonym">Flexibacter filiformis</name>
    <dbReference type="NCBI Taxonomy" id="104663"/>
    <lineage>
        <taxon>Bacteria</taxon>
        <taxon>Pseudomonadati</taxon>
        <taxon>Bacteroidota</taxon>
        <taxon>Chitinophagia</taxon>
        <taxon>Chitinophagales</taxon>
        <taxon>Chitinophagaceae</taxon>
        <taxon>Chitinophaga</taxon>
    </lineage>
</organism>
<keyword evidence="6" id="KW-0408">Iron</keyword>
<dbReference type="InterPro" id="IPR023996">
    <property type="entry name" value="TonB-dep_OMP_SusC/RagA"/>
</dbReference>
<dbReference type="SMART" id="SM00965">
    <property type="entry name" value="STN"/>
    <property type="match status" value="1"/>
</dbReference>
<evidence type="ECO:0000256" key="3">
    <source>
        <dbReference type="ARBA" id="ARBA00022452"/>
    </source>
</evidence>
<dbReference type="STRING" id="104663.SAMN04488121_101507"/>
<dbReference type="Gene3D" id="2.60.40.1120">
    <property type="entry name" value="Carboxypeptidase-like, regulatory domain"/>
    <property type="match status" value="1"/>
</dbReference>
<dbReference type="InterPro" id="IPR036942">
    <property type="entry name" value="Beta-barrel_TonB_sf"/>
</dbReference>
<protein>
    <submittedName>
        <fullName evidence="13">TonB-linked outer membrane protein, SusC/RagA family</fullName>
    </submittedName>
</protein>
<dbReference type="GO" id="GO:0009279">
    <property type="term" value="C:cell outer membrane"/>
    <property type="evidence" value="ECO:0007669"/>
    <property type="project" value="UniProtKB-SubCell"/>
</dbReference>
<dbReference type="NCBIfam" id="TIGR04056">
    <property type="entry name" value="OMP_RagA_SusC"/>
    <property type="match status" value="1"/>
</dbReference>
<dbReference type="InterPro" id="IPR039426">
    <property type="entry name" value="TonB-dep_rcpt-like"/>
</dbReference>
<dbReference type="InterPro" id="IPR008969">
    <property type="entry name" value="CarboxyPept-like_regulatory"/>
</dbReference>
<comment type="subcellular location">
    <subcellularLocation>
        <location evidence="1 10">Cell outer membrane</location>
        <topology evidence="1 10">Multi-pass membrane protein</topology>
    </subcellularLocation>
</comment>
<dbReference type="OrthoDB" id="9768177at2"/>
<dbReference type="InterPro" id="IPR037066">
    <property type="entry name" value="Plug_dom_sf"/>
</dbReference>
<dbReference type="InterPro" id="IPR023997">
    <property type="entry name" value="TonB-dep_OMP_SusC/RagA_CS"/>
</dbReference>
<evidence type="ECO:0000313" key="14">
    <source>
        <dbReference type="Proteomes" id="UP000199045"/>
    </source>
</evidence>
<keyword evidence="4" id="KW-0406">Ion transport</keyword>
<evidence type="ECO:0000256" key="8">
    <source>
        <dbReference type="ARBA" id="ARBA00023136"/>
    </source>
</evidence>
<sequence length="1109" mass="122106">MRLPLFLFFFLPYLQVATYCLGKTQADQKITLSGTYTLHIIFQKIEQQTGKRIYYTNSIVNDEEKIPVNLKAASIHQALEQILGNKNLEWSVEETYISIRKSKKATLLTESDKPDSTISVNGRVINEKGEPIAGATVLVKGTRIGSTTQSDGYFTLNSVRPSSYLLISNVAFLTKELPVQGRSSIGIIELERYIGVLDETQIIAYGQSSRRKGTGNVSTIKASDIEKSPVSNPLLAMSGRIPGVFIQQSAGVPGSGVKIIIQGQNSINSGNDPFYVIDGVPYTSQLLPGLTDELGDSGPGAAGTSPGTRGNPLNFINPQDIESINVLKDADATSIYGSRAANGAIIITTKKGKPGRTSVNVNIQNGWGKVSKKVKLLNTPQYLEMRKEAFANDGITTYPDYEFDINGVWDQNRYTDWQNEFLGGTAKYLNAYSTISGGTETSQYLFGGGFQQEGTVTPLNFSDKKASLHLNLNSTSENKKFKFSFSGNYVSDNNQLGGTSVLATAAYTLAPNAPKLYNTDGSLNYEYYNGEITFLNPLYLASQIYSNKTKNLVANATIGYEIINGLELKSSFGYNQLQSNEIYAIPTNALPPSIMPYVPRTANFNTAEISNWIIEPQATYKKNIGSGELNILIGSSIQQQNKDRQNLKAEGFSSDEAIFNIKSASSIIVDDAQDAVILSNYKYGAVFGRLNYEYNSKYMLSASVRRDGSSRFGRKNRFHSFGSIAASWVFSNEKFLKPFSRILSFGKIRASYGATGNDQIGDYSYLNLYQNTTTLGTNYQGIIGLEPFSNFPNPYLQWETTRKLSTTLDLGISNDILFISLTYYRNRSSNQLSTQALLSITGGSGIRTNLPATIQNTGFEISLNTTNVKNKNITWTSSFNLTIPRNKLLGYKGIDVAVKDEFVGKPLGVIKVYHLLGVDKNTGLYTVADRNGKATSMPDASLDKTVYIDQNPKYYGGVQNSFVYKRISLDFLFQFVKQLAGNGIFGNYLPGATPSNEVTSVLDRWQKKGDDKPIQKFSTDPSLSSKWQLANQSDKAYSNASYVRLKNISISYQLPTLLISKAKLQTARIYLQSQNLLTITKYIGGDPENRSLRGIPPLKMITVGIQVGL</sequence>
<accession>A0A1G7HLP4</accession>
<evidence type="ECO:0000256" key="11">
    <source>
        <dbReference type="RuleBase" id="RU003357"/>
    </source>
</evidence>
<dbReference type="InterPro" id="IPR000531">
    <property type="entry name" value="Beta-barrel_TonB"/>
</dbReference>
<evidence type="ECO:0000256" key="7">
    <source>
        <dbReference type="ARBA" id="ARBA00023077"/>
    </source>
</evidence>
<dbReference type="InterPro" id="IPR012910">
    <property type="entry name" value="Plug_dom"/>
</dbReference>
<dbReference type="EMBL" id="FNBN01000001">
    <property type="protein sequence ID" value="SDF00919.1"/>
    <property type="molecule type" value="Genomic_DNA"/>
</dbReference>
<feature type="domain" description="Secretin/TonB short N-terminal" evidence="12">
    <location>
        <begin position="51"/>
        <end position="102"/>
    </location>
</feature>
<dbReference type="SUPFAM" id="SSF56935">
    <property type="entry name" value="Porins"/>
    <property type="match status" value="1"/>
</dbReference>
<name>A0A1G7HLP4_CHIFI</name>
<dbReference type="InterPro" id="IPR011662">
    <property type="entry name" value="Secretin/TonB_short_N"/>
</dbReference>
<evidence type="ECO:0000259" key="12">
    <source>
        <dbReference type="SMART" id="SM00965"/>
    </source>
</evidence>
<keyword evidence="9 10" id="KW-0998">Cell outer membrane</keyword>
<evidence type="ECO:0000256" key="9">
    <source>
        <dbReference type="ARBA" id="ARBA00023237"/>
    </source>
</evidence>
<dbReference type="Pfam" id="PF13715">
    <property type="entry name" value="CarbopepD_reg_2"/>
    <property type="match status" value="1"/>
</dbReference>
<dbReference type="AlphaFoldDB" id="A0A1G7HLP4"/>
<dbReference type="SUPFAM" id="SSF49464">
    <property type="entry name" value="Carboxypeptidase regulatory domain-like"/>
    <property type="match status" value="1"/>
</dbReference>
<evidence type="ECO:0000256" key="10">
    <source>
        <dbReference type="PROSITE-ProRule" id="PRU01360"/>
    </source>
</evidence>
<gene>
    <name evidence="13" type="ORF">SAMN04488121_101507</name>
</gene>
<dbReference type="RefSeq" id="WP_089828652.1">
    <property type="nucleotide sequence ID" value="NZ_FNBN01000001.1"/>
</dbReference>
<dbReference type="Gene3D" id="2.40.170.20">
    <property type="entry name" value="TonB-dependent receptor, beta-barrel domain"/>
    <property type="match status" value="1"/>
</dbReference>
<dbReference type="Pfam" id="PF00593">
    <property type="entry name" value="TonB_dep_Rec_b-barrel"/>
    <property type="match status" value="1"/>
</dbReference>